<dbReference type="AlphaFoldDB" id="A0A1J5PPB6"/>
<proteinExistence type="predicted"/>
<organism evidence="1">
    <name type="scientific">mine drainage metagenome</name>
    <dbReference type="NCBI Taxonomy" id="410659"/>
    <lineage>
        <taxon>unclassified sequences</taxon>
        <taxon>metagenomes</taxon>
        <taxon>ecological metagenomes</taxon>
    </lineage>
</organism>
<comment type="caution">
    <text evidence="1">The sequence shown here is derived from an EMBL/GenBank/DDBJ whole genome shotgun (WGS) entry which is preliminary data.</text>
</comment>
<dbReference type="EMBL" id="MLJW01003188">
    <property type="protein sequence ID" value="OIQ72640.1"/>
    <property type="molecule type" value="Genomic_DNA"/>
</dbReference>
<protein>
    <submittedName>
        <fullName evidence="1">Uncharacterized protein</fullName>
    </submittedName>
</protein>
<name>A0A1J5PPB6_9ZZZZ</name>
<reference evidence="1" key="1">
    <citation type="submission" date="2016-10" db="EMBL/GenBank/DDBJ databases">
        <title>Sequence of Gallionella enrichment culture.</title>
        <authorList>
            <person name="Poehlein A."/>
            <person name="Muehling M."/>
            <person name="Daniel R."/>
        </authorList>
    </citation>
    <scope>NUCLEOTIDE SEQUENCE</scope>
</reference>
<evidence type="ECO:0000313" key="1">
    <source>
        <dbReference type="EMBL" id="OIQ72640.1"/>
    </source>
</evidence>
<sequence length="179" mass="19663">MGAAAGNHGKARQGLYQQILAGPVDVGPVGAKAGSRCKDDIGLDFPGVFVAKPKLVQYARPEVLCDHVRCRDQLLGNSHGLRFFEIERHAALVAVASQKQHTLTIDLLVCPAPFSLKRALQRLHGNHISAEVSKKLHPDRPHQKVIEAQNPNALEDIRHAFCLIFRFPGDATALSRRIF</sequence>
<accession>A0A1J5PPB6</accession>
<gene>
    <name evidence="1" type="ORF">GALL_457330</name>
</gene>